<accession>A0AAU9KIX3</accession>
<comment type="caution">
    <text evidence="12">The sequence shown here is derived from an EMBL/GenBank/DDBJ whole genome shotgun (WGS) entry which is preliminary data.</text>
</comment>
<protein>
    <recommendedName>
        <fullName evidence="4">Dipeptidyl peptidase 1</fullName>
    </recommendedName>
    <alternativeName>
        <fullName evidence="7">Cathepsin C</fullName>
    </alternativeName>
    <alternativeName>
        <fullName evidence="6">Cathepsin J</fullName>
    </alternativeName>
    <alternativeName>
        <fullName evidence="9">Dipeptidyl peptidase I</fullName>
    </alternativeName>
    <alternativeName>
        <fullName evidence="8">Dipeptidyl transferase</fullName>
    </alternativeName>
</protein>
<organism evidence="12 13">
    <name type="scientific">Blepharisma stoltei</name>
    <dbReference type="NCBI Taxonomy" id="1481888"/>
    <lineage>
        <taxon>Eukaryota</taxon>
        <taxon>Sar</taxon>
        <taxon>Alveolata</taxon>
        <taxon>Ciliophora</taxon>
        <taxon>Postciliodesmatophora</taxon>
        <taxon>Heterotrichea</taxon>
        <taxon>Heterotrichida</taxon>
        <taxon>Blepharismidae</taxon>
        <taxon>Blepharisma</taxon>
    </lineage>
</organism>
<dbReference type="SUPFAM" id="SSF54001">
    <property type="entry name" value="Cysteine proteinases"/>
    <property type="match status" value="1"/>
</dbReference>
<evidence type="ECO:0000256" key="6">
    <source>
        <dbReference type="ARBA" id="ARBA00029762"/>
    </source>
</evidence>
<dbReference type="Pfam" id="PF00112">
    <property type="entry name" value="Peptidase_C1"/>
    <property type="match status" value="1"/>
</dbReference>
<comment type="function">
    <text evidence="10">Thiol protease. Has dipeptidylpeptidase activity. Active against a broad range of dipeptide substrates composed of both polar and hydrophobic amino acids. Proline cannot occupy the P1 position and arginine cannot occupy the P2 position of the substrate. Can act as both an exopeptidase and endopeptidase. Activates serine proteases such as elastase, cathepsin G and granzymes A and B.</text>
</comment>
<dbReference type="Gene3D" id="3.90.70.10">
    <property type="entry name" value="Cysteine proteinases"/>
    <property type="match status" value="1"/>
</dbReference>
<comment type="cofactor">
    <cofactor evidence="1">
        <name>chloride</name>
        <dbReference type="ChEBI" id="CHEBI:17996"/>
    </cofactor>
</comment>
<dbReference type="GO" id="GO:0008234">
    <property type="term" value="F:cysteine-type peptidase activity"/>
    <property type="evidence" value="ECO:0007669"/>
    <property type="project" value="InterPro"/>
</dbReference>
<evidence type="ECO:0000259" key="11">
    <source>
        <dbReference type="SMART" id="SM00645"/>
    </source>
</evidence>
<comment type="similarity">
    <text evidence="2">Belongs to the peptidase C1 family.</text>
</comment>
<keyword evidence="13" id="KW-1185">Reference proteome</keyword>
<dbReference type="SUPFAM" id="SSF75001">
    <property type="entry name" value="Dipeptidyl peptidase I (cathepsin C), exclusion domain"/>
    <property type="match status" value="1"/>
</dbReference>
<evidence type="ECO:0000313" key="12">
    <source>
        <dbReference type="EMBL" id="CAG9335690.1"/>
    </source>
</evidence>
<dbReference type="GO" id="GO:0006508">
    <property type="term" value="P:proteolysis"/>
    <property type="evidence" value="ECO:0007669"/>
    <property type="project" value="InterPro"/>
</dbReference>
<evidence type="ECO:0000313" key="13">
    <source>
        <dbReference type="Proteomes" id="UP001162131"/>
    </source>
</evidence>
<dbReference type="InterPro" id="IPR013128">
    <property type="entry name" value="Peptidase_C1A"/>
</dbReference>
<dbReference type="PANTHER" id="PTHR12411">
    <property type="entry name" value="CYSTEINE PROTEASE FAMILY C1-RELATED"/>
    <property type="match status" value="1"/>
</dbReference>
<dbReference type="Gene3D" id="2.40.128.80">
    <property type="entry name" value="Cathepsin C, exclusion domain"/>
    <property type="match status" value="1"/>
</dbReference>
<name>A0AAU9KIX3_9CILI</name>
<dbReference type="Proteomes" id="UP001162131">
    <property type="component" value="Unassembled WGS sequence"/>
</dbReference>
<dbReference type="PROSITE" id="PS00139">
    <property type="entry name" value="THIOL_PROTEASE_CYS"/>
    <property type="match status" value="1"/>
</dbReference>
<evidence type="ECO:0000256" key="8">
    <source>
        <dbReference type="ARBA" id="ARBA00030778"/>
    </source>
</evidence>
<sequence>MIFLLLISFALGDLPVHCTYKQIVGDWTFTLNLDTFHAYLDDSQTFCGHGQPDHILDIDISDTFDFSNKQNVDVTLQEPNIAYSSEYGQGTWTMIYDEGFLIDFQDISFFTYSLYVHSQNSVGKYDSVCDKTTIGWYRGSDPKDHRNWGCFFAMKNGEDDLELKEAETDTYKWIQPTDTVSFLQVDKLYDDFDSEVAKINQAQSSWTAELNPQFKGMTMMQVNQQMGRSSRTIKIEPSYTNDKILDQGVYEDEEDSENLGNDDILYYWNTPNSKISEEELPESWDWTNINGVNYVPSPREQKNCGSCYILSTIEMIESRLRILTNNDFQTSLSIQYALSCNFYTEGCNGGYPTLVNKFISEFNLIPDSCAHYQAKNTECVTECDSPLRVSVSDYYYIGGYYGAADEENMMKEIRARGPIIANLEPSRDFSFYKNGIYESVANRKEDGDISSTNMRESDMEWEKVDHSILIVGWGVENGTKYWKALNSWGTQWGENGFFRIKRGVDECAIESMGEAAIPYIV</sequence>
<evidence type="ECO:0000256" key="2">
    <source>
        <dbReference type="ARBA" id="ARBA00008455"/>
    </source>
</evidence>
<evidence type="ECO:0000256" key="4">
    <source>
        <dbReference type="ARBA" id="ARBA00014709"/>
    </source>
</evidence>
<comment type="subunit">
    <text evidence="3">Tetramer of heterotrimers consisting of exclusion domain, heavy- and light chains.</text>
</comment>
<dbReference type="SMART" id="SM00645">
    <property type="entry name" value="Pept_C1"/>
    <property type="match status" value="1"/>
</dbReference>
<evidence type="ECO:0000256" key="1">
    <source>
        <dbReference type="ARBA" id="ARBA00001923"/>
    </source>
</evidence>
<feature type="domain" description="Peptidase C1A papain C-terminal" evidence="11">
    <location>
        <begin position="280"/>
        <end position="517"/>
    </location>
</feature>
<dbReference type="InterPro" id="IPR014882">
    <property type="entry name" value="CathepsinC_exc"/>
</dbReference>
<dbReference type="InterPro" id="IPR038765">
    <property type="entry name" value="Papain-like_cys_pep_sf"/>
</dbReference>
<evidence type="ECO:0000256" key="7">
    <source>
        <dbReference type="ARBA" id="ARBA00029779"/>
    </source>
</evidence>
<evidence type="ECO:0000256" key="10">
    <source>
        <dbReference type="ARBA" id="ARBA00045556"/>
    </source>
</evidence>
<keyword evidence="5" id="KW-0865">Zymogen</keyword>
<evidence type="ECO:0000256" key="9">
    <source>
        <dbReference type="ARBA" id="ARBA00032961"/>
    </source>
</evidence>
<proteinExistence type="inferred from homology"/>
<reference evidence="12" key="1">
    <citation type="submission" date="2021-09" db="EMBL/GenBank/DDBJ databases">
        <authorList>
            <consortium name="AG Swart"/>
            <person name="Singh M."/>
            <person name="Singh A."/>
            <person name="Seah K."/>
            <person name="Emmerich C."/>
        </authorList>
    </citation>
    <scope>NUCLEOTIDE SEQUENCE</scope>
    <source>
        <strain evidence="12">ATCC30299</strain>
    </source>
</reference>
<dbReference type="InterPro" id="IPR036496">
    <property type="entry name" value="CathepsinC_exc_dom_sf"/>
</dbReference>
<dbReference type="InterPro" id="IPR000169">
    <property type="entry name" value="Pept_cys_AS"/>
</dbReference>
<dbReference type="InterPro" id="IPR025660">
    <property type="entry name" value="Pept_his_AS"/>
</dbReference>
<dbReference type="AlphaFoldDB" id="A0AAU9KIX3"/>
<dbReference type="Pfam" id="PF08773">
    <property type="entry name" value="CathepsinC_exc"/>
    <property type="match status" value="1"/>
</dbReference>
<evidence type="ECO:0000256" key="3">
    <source>
        <dbReference type="ARBA" id="ARBA00011610"/>
    </source>
</evidence>
<gene>
    <name evidence="12" type="ORF">BSTOLATCC_MIC64153</name>
</gene>
<dbReference type="InterPro" id="IPR000668">
    <property type="entry name" value="Peptidase_C1A_C"/>
</dbReference>
<dbReference type="PROSITE" id="PS00639">
    <property type="entry name" value="THIOL_PROTEASE_HIS"/>
    <property type="match status" value="1"/>
</dbReference>
<evidence type="ECO:0000256" key="5">
    <source>
        <dbReference type="ARBA" id="ARBA00023145"/>
    </source>
</evidence>
<dbReference type="EMBL" id="CAJZBQ010000062">
    <property type="protein sequence ID" value="CAG9335690.1"/>
    <property type="molecule type" value="Genomic_DNA"/>
</dbReference>